<gene>
    <name evidence="2" type="ORF">PCON_04726</name>
</gene>
<dbReference type="OrthoDB" id="10395532at2759"/>
<sequence>MQMTIVHSVVLAAISFGIFAAAAPVGDRSVTHMGPVEISISHGGLAKRNNGGCRWSPNNNNNYNRLRNSHRRGGDNGGDDCDRERDYCGSCCSCGGCGGGCGDNCGGDPFSDNNNQNINQNVDTNQNINLHEMMEEDGKFGKMARGALKKRYFAEGCAGGVHGKVCDGPCADPVLPTKPAKPNFTSTDAFVNKNINYNKNVNEPITEIVPIEVIQTEYVPVIQPCGCGNFCDHLEVAVDYPCDCCGPVECVEGCGCDLCCDETPNDAQAISMPVVNNYITMGSTSAAIPQVDVSNDSGSLSDSGAASIPQTEICADNESGAGALALPATQVGTEAKSGAISDPITGASATPISDIRADAGAASLPQIDVSPISNVAADSTSGATAIPITNNAADAGSCSDAGAVAIPISNLAADSNSCADAGAAAIPISNLAADSNSCADAGAAAIPISNLAADSCADSGSAAVIV</sequence>
<evidence type="ECO:0000313" key="3">
    <source>
        <dbReference type="Proteomes" id="UP000018144"/>
    </source>
</evidence>
<evidence type="ECO:0000256" key="1">
    <source>
        <dbReference type="SAM" id="SignalP"/>
    </source>
</evidence>
<dbReference type="EMBL" id="HF935235">
    <property type="protein sequence ID" value="CCX05139.1"/>
    <property type="molecule type" value="Genomic_DNA"/>
</dbReference>
<organism evidence="2 3">
    <name type="scientific">Pyronema omphalodes (strain CBS 100304)</name>
    <name type="common">Pyronema confluens</name>
    <dbReference type="NCBI Taxonomy" id="1076935"/>
    <lineage>
        <taxon>Eukaryota</taxon>
        <taxon>Fungi</taxon>
        <taxon>Dikarya</taxon>
        <taxon>Ascomycota</taxon>
        <taxon>Pezizomycotina</taxon>
        <taxon>Pezizomycetes</taxon>
        <taxon>Pezizales</taxon>
        <taxon>Pyronemataceae</taxon>
        <taxon>Pyronema</taxon>
    </lineage>
</organism>
<name>U4KZL3_PYROM</name>
<dbReference type="AlphaFoldDB" id="U4KZL3"/>
<dbReference type="Proteomes" id="UP000018144">
    <property type="component" value="Unassembled WGS sequence"/>
</dbReference>
<proteinExistence type="predicted"/>
<keyword evidence="1" id="KW-0732">Signal</keyword>
<accession>U4KZL3</accession>
<evidence type="ECO:0000313" key="2">
    <source>
        <dbReference type="EMBL" id="CCX05139.1"/>
    </source>
</evidence>
<reference evidence="2 3" key="1">
    <citation type="journal article" date="2013" name="PLoS Genet.">
        <title>The genome and development-dependent transcriptomes of Pyronema confluens: a window into fungal evolution.</title>
        <authorList>
            <person name="Traeger S."/>
            <person name="Altegoer F."/>
            <person name="Freitag M."/>
            <person name="Gabaldon T."/>
            <person name="Kempken F."/>
            <person name="Kumar A."/>
            <person name="Marcet-Houben M."/>
            <person name="Poggeler S."/>
            <person name="Stajich J.E."/>
            <person name="Nowrousian M."/>
        </authorList>
    </citation>
    <scope>NUCLEOTIDE SEQUENCE [LARGE SCALE GENOMIC DNA]</scope>
    <source>
        <strain evidence="3">CBS 100304</strain>
        <tissue evidence="2">Vegetative mycelium</tissue>
    </source>
</reference>
<protein>
    <submittedName>
        <fullName evidence="2">Uncharacterized protein</fullName>
    </submittedName>
</protein>
<feature type="chain" id="PRO_5004650892" evidence="1">
    <location>
        <begin position="23"/>
        <end position="466"/>
    </location>
</feature>
<feature type="signal peptide" evidence="1">
    <location>
        <begin position="1"/>
        <end position="22"/>
    </location>
</feature>
<keyword evidence="3" id="KW-1185">Reference proteome</keyword>